<accession>A0A8S5RQ07</accession>
<name>A0A8S5RQ07_9VIRU</name>
<protein>
    <submittedName>
        <fullName evidence="1">Uncharacterized protein</fullName>
    </submittedName>
</protein>
<organism evidence="1">
    <name type="scientific">virus sp. ctrcb4</name>
    <dbReference type="NCBI Taxonomy" id="2825824"/>
    <lineage>
        <taxon>Viruses</taxon>
    </lineage>
</organism>
<reference evidence="1" key="1">
    <citation type="journal article" date="2021" name="Proc. Natl. Acad. Sci. U.S.A.">
        <title>A Catalog of Tens of Thousands of Viruses from Human Metagenomes Reveals Hidden Associations with Chronic Diseases.</title>
        <authorList>
            <person name="Tisza M.J."/>
            <person name="Buck C.B."/>
        </authorList>
    </citation>
    <scope>NUCLEOTIDE SEQUENCE</scope>
    <source>
        <strain evidence="1">Ctrcb4</strain>
    </source>
</reference>
<proteinExistence type="predicted"/>
<dbReference type="EMBL" id="BK059132">
    <property type="protein sequence ID" value="DAE33242.1"/>
    <property type="molecule type" value="Genomic_DNA"/>
</dbReference>
<sequence>MIMENVDDLYENRMKICKECPLYLDSPMGARCNSRLYLSEADKKTVSDRPKLGYKRGCNCMLQRKLRMPAAKCVVGK</sequence>
<evidence type="ECO:0000313" key="1">
    <source>
        <dbReference type="EMBL" id="DAE33242.1"/>
    </source>
</evidence>